<keyword evidence="3 6" id="KW-0238">DNA-binding</keyword>
<dbReference type="CDD" id="cd06278">
    <property type="entry name" value="PBP1_LacI-like"/>
    <property type="match status" value="1"/>
</dbReference>
<keyword evidence="2" id="KW-0805">Transcription regulation</keyword>
<evidence type="ECO:0000259" key="5">
    <source>
        <dbReference type="Pfam" id="PF13377"/>
    </source>
</evidence>
<dbReference type="PANTHER" id="PTHR30146">
    <property type="entry name" value="LACI-RELATED TRANSCRIPTIONAL REPRESSOR"/>
    <property type="match status" value="1"/>
</dbReference>
<dbReference type="InterPro" id="IPR046335">
    <property type="entry name" value="LacI/GalR-like_sensor"/>
</dbReference>
<name>A0A239J819_9RHOB</name>
<keyword evidence="1" id="KW-0678">Repressor</keyword>
<dbReference type="SUPFAM" id="SSF53822">
    <property type="entry name" value="Periplasmic binding protein-like I"/>
    <property type="match status" value="1"/>
</dbReference>
<protein>
    <submittedName>
        <fullName evidence="6">DNA-binding transcriptional regulator, LacI/PurR family</fullName>
    </submittedName>
</protein>
<dbReference type="GO" id="GO:0000976">
    <property type="term" value="F:transcription cis-regulatory region binding"/>
    <property type="evidence" value="ECO:0007669"/>
    <property type="project" value="TreeGrafter"/>
</dbReference>
<evidence type="ECO:0000256" key="2">
    <source>
        <dbReference type="ARBA" id="ARBA00023015"/>
    </source>
</evidence>
<evidence type="ECO:0000313" key="7">
    <source>
        <dbReference type="Proteomes" id="UP000198426"/>
    </source>
</evidence>
<keyword evidence="4" id="KW-0804">Transcription</keyword>
<evidence type="ECO:0000256" key="4">
    <source>
        <dbReference type="ARBA" id="ARBA00023163"/>
    </source>
</evidence>
<dbReference type="PANTHER" id="PTHR30146:SF95">
    <property type="entry name" value="RIBOSE OPERON REPRESSOR"/>
    <property type="match status" value="1"/>
</dbReference>
<dbReference type="InterPro" id="IPR028082">
    <property type="entry name" value="Peripla_BP_I"/>
</dbReference>
<evidence type="ECO:0000313" key="6">
    <source>
        <dbReference type="EMBL" id="SNT01403.1"/>
    </source>
</evidence>
<evidence type="ECO:0000256" key="1">
    <source>
        <dbReference type="ARBA" id="ARBA00022491"/>
    </source>
</evidence>
<proteinExistence type="predicted"/>
<dbReference type="Pfam" id="PF13377">
    <property type="entry name" value="Peripla_BP_3"/>
    <property type="match status" value="1"/>
</dbReference>
<dbReference type="EMBL" id="FZOY01000005">
    <property type="protein sequence ID" value="SNT01403.1"/>
    <property type="molecule type" value="Genomic_DNA"/>
</dbReference>
<feature type="domain" description="Transcriptional regulator LacI/GalR-like sensor" evidence="5">
    <location>
        <begin position="107"/>
        <end position="265"/>
    </location>
</feature>
<accession>A0A239J819</accession>
<keyword evidence="7" id="KW-1185">Reference proteome</keyword>
<dbReference type="Gene3D" id="3.40.50.2300">
    <property type="match status" value="2"/>
</dbReference>
<dbReference type="Proteomes" id="UP000198426">
    <property type="component" value="Unassembled WGS sequence"/>
</dbReference>
<reference evidence="6 7" key="1">
    <citation type="submission" date="2017-06" db="EMBL/GenBank/DDBJ databases">
        <authorList>
            <person name="Kim H.J."/>
            <person name="Triplett B.A."/>
        </authorList>
    </citation>
    <scope>NUCLEOTIDE SEQUENCE [LARGE SCALE GENOMIC DNA]</scope>
    <source>
        <strain evidence="6 7">DSM 29339</strain>
    </source>
</reference>
<dbReference type="GO" id="GO:0003700">
    <property type="term" value="F:DNA-binding transcription factor activity"/>
    <property type="evidence" value="ECO:0007669"/>
    <property type="project" value="TreeGrafter"/>
</dbReference>
<gene>
    <name evidence="6" type="ORF">SAMN05421757_105126</name>
</gene>
<dbReference type="AlphaFoldDB" id="A0A239J819"/>
<evidence type="ECO:0000256" key="3">
    <source>
        <dbReference type="ARBA" id="ARBA00023125"/>
    </source>
</evidence>
<organism evidence="6 7">
    <name type="scientific">Tropicimonas sediminicola</name>
    <dbReference type="NCBI Taxonomy" id="1031541"/>
    <lineage>
        <taxon>Bacteria</taxon>
        <taxon>Pseudomonadati</taxon>
        <taxon>Pseudomonadota</taxon>
        <taxon>Alphaproteobacteria</taxon>
        <taxon>Rhodobacterales</taxon>
        <taxon>Roseobacteraceae</taxon>
        <taxon>Tropicimonas</taxon>
    </lineage>
</organism>
<sequence>MISLVVGDITNPFYPTILERFATEFAAVGYDLLVHTVPKDATVDSVMPQVFRVQSDAVVVTSANMSSRLARECQARGIPVVLFNRVQADASLSAVCADNYNGGRVIAEHLKNKGCERLAFIGGIKDTSTHLERRRGFYDALEGAGLDVAYEGTGNYDYTKSLEFADLLFRDARRPDGVFCANDITAIAAIDSAKSAGLLPGKDVAIVGFDDVPMASWSSYRLTTVRQKIGAMIRNTLGLIEDSLADPDSAGTVRMIRGELIVRDSG</sequence>